<reference evidence="6 7" key="1">
    <citation type="submission" date="2017-04" db="EMBL/GenBank/DDBJ databases">
        <authorList>
            <person name="Afonso C.L."/>
            <person name="Miller P.J."/>
            <person name="Scott M.A."/>
            <person name="Spackman E."/>
            <person name="Goraichik I."/>
            <person name="Dimitrov K.M."/>
            <person name="Suarez D.L."/>
            <person name="Swayne D.E."/>
        </authorList>
    </citation>
    <scope>NUCLEOTIDE SEQUENCE [LARGE SCALE GENOMIC DNA]</scope>
    <source>
        <strain evidence="6 7">VK13</strain>
    </source>
</reference>
<dbReference type="STRING" id="1938817.SAMN06296008_11333"/>
<dbReference type="PANTHER" id="PTHR36917">
    <property type="entry name" value="INTRACELLULAR SEPTATION PROTEIN A-RELATED"/>
    <property type="match status" value="1"/>
</dbReference>
<dbReference type="NCBIfam" id="NF001325">
    <property type="entry name" value="PRK00259.1-3"/>
    <property type="match status" value="1"/>
</dbReference>
<keyword evidence="5" id="KW-0997">Cell inner membrane</keyword>
<feature type="transmembrane region" description="Helical" evidence="5">
    <location>
        <begin position="52"/>
        <end position="69"/>
    </location>
</feature>
<sequence length="187" mass="21596">MIKLLLEILPIVAFFVAFKLFDIFTATAVAMAISVLQILWLKLRKHEVPKMQWFNLIIIMVFGGLTLVLHDESFIMIKPTILYWSFAAVLAISWFGFKKNLIKAVLGKEIALRPAVENEVWFKLNLGWVIYFVILGILNLWIAYNFSKDTWADFKLSTIGLLFIFVICQGVWLSKHMDHDSTNTPNQ</sequence>
<comment type="subcellular location">
    <subcellularLocation>
        <location evidence="5">Cell inner membrane</location>
        <topology evidence="5">Multi-pass membrane protein</topology>
    </subcellularLocation>
</comment>
<evidence type="ECO:0000256" key="2">
    <source>
        <dbReference type="ARBA" id="ARBA00022692"/>
    </source>
</evidence>
<dbReference type="GO" id="GO:0005886">
    <property type="term" value="C:plasma membrane"/>
    <property type="evidence" value="ECO:0007669"/>
    <property type="project" value="UniProtKB-SubCell"/>
</dbReference>
<keyword evidence="3 5" id="KW-1133">Transmembrane helix</keyword>
<keyword evidence="2 5" id="KW-0812">Transmembrane</keyword>
<dbReference type="InterPro" id="IPR006008">
    <property type="entry name" value="YciB"/>
</dbReference>
<keyword evidence="4 5" id="KW-0472">Membrane</keyword>
<dbReference type="AlphaFoldDB" id="A0A1W2BGP2"/>
<dbReference type="HAMAP" id="MF_00189">
    <property type="entry name" value="YciB"/>
    <property type="match status" value="1"/>
</dbReference>
<comment type="similarity">
    <text evidence="5">Belongs to the YciB family.</text>
</comment>
<gene>
    <name evidence="5" type="primary">yciB</name>
    <name evidence="6" type="ORF">SAMN06296008_11333</name>
</gene>
<feature type="transmembrane region" description="Helical" evidence="5">
    <location>
        <begin position="126"/>
        <end position="144"/>
    </location>
</feature>
<dbReference type="PANTHER" id="PTHR36917:SF1">
    <property type="entry name" value="INNER MEMBRANE-SPANNING PROTEIN YCIB"/>
    <property type="match status" value="1"/>
</dbReference>
<feature type="transmembrane region" description="Helical" evidence="5">
    <location>
        <begin position="81"/>
        <end position="97"/>
    </location>
</feature>
<keyword evidence="7" id="KW-1185">Reference proteome</keyword>
<organism evidence="6 7">
    <name type="scientific">Polynucleobacter kasalickyi</name>
    <dbReference type="NCBI Taxonomy" id="1938817"/>
    <lineage>
        <taxon>Bacteria</taxon>
        <taxon>Pseudomonadati</taxon>
        <taxon>Pseudomonadota</taxon>
        <taxon>Betaproteobacteria</taxon>
        <taxon>Burkholderiales</taxon>
        <taxon>Burkholderiaceae</taxon>
        <taxon>Polynucleobacter</taxon>
    </lineage>
</organism>
<feature type="transmembrane region" description="Helical" evidence="5">
    <location>
        <begin position="156"/>
        <end position="174"/>
    </location>
</feature>
<proteinExistence type="inferred from homology"/>
<dbReference type="EMBL" id="FWXJ01000013">
    <property type="protein sequence ID" value="SMC72016.1"/>
    <property type="molecule type" value="Genomic_DNA"/>
</dbReference>
<evidence type="ECO:0000313" key="7">
    <source>
        <dbReference type="Proteomes" id="UP000192708"/>
    </source>
</evidence>
<dbReference type="Pfam" id="PF04279">
    <property type="entry name" value="IspA"/>
    <property type="match status" value="1"/>
</dbReference>
<name>A0A1W2BGP2_9BURK</name>
<evidence type="ECO:0000256" key="3">
    <source>
        <dbReference type="ARBA" id="ARBA00022989"/>
    </source>
</evidence>
<evidence type="ECO:0000256" key="1">
    <source>
        <dbReference type="ARBA" id="ARBA00022475"/>
    </source>
</evidence>
<protein>
    <recommendedName>
        <fullName evidence="5">Inner membrane-spanning protein YciB</fullName>
    </recommendedName>
</protein>
<accession>A0A1W2BGP2</accession>
<evidence type="ECO:0000256" key="5">
    <source>
        <dbReference type="HAMAP-Rule" id="MF_00189"/>
    </source>
</evidence>
<feature type="transmembrane region" description="Helical" evidence="5">
    <location>
        <begin position="12"/>
        <end position="40"/>
    </location>
</feature>
<comment type="function">
    <text evidence="5">Plays a role in cell envelope biogenesis, maintenance of cell envelope integrity and membrane homeostasis.</text>
</comment>
<dbReference type="Proteomes" id="UP000192708">
    <property type="component" value="Unassembled WGS sequence"/>
</dbReference>
<evidence type="ECO:0000313" key="6">
    <source>
        <dbReference type="EMBL" id="SMC72016.1"/>
    </source>
</evidence>
<evidence type="ECO:0000256" key="4">
    <source>
        <dbReference type="ARBA" id="ARBA00023136"/>
    </source>
</evidence>
<keyword evidence="1 5" id="KW-1003">Cell membrane</keyword>